<dbReference type="Pfam" id="PF19669">
    <property type="entry name" value="DUF6172"/>
    <property type="match status" value="1"/>
</dbReference>
<dbReference type="RefSeq" id="WP_242288524.1">
    <property type="nucleotide sequence ID" value="NZ_JAKKSL010000005.1"/>
</dbReference>
<reference evidence="1" key="1">
    <citation type="submission" date="2022-01" db="EMBL/GenBank/DDBJ databases">
        <title>Colwellia maritima, isolated from seawater.</title>
        <authorList>
            <person name="Kristyanto S."/>
            <person name="Jung J."/>
            <person name="Jeon C.O."/>
        </authorList>
    </citation>
    <scope>NUCLEOTIDE SEQUENCE</scope>
    <source>
        <strain evidence="1">MSW7</strain>
    </source>
</reference>
<comment type="caution">
    <text evidence="1">The sequence shown here is derived from an EMBL/GenBank/DDBJ whole genome shotgun (WGS) entry which is preliminary data.</text>
</comment>
<dbReference type="InterPro" id="IPR046170">
    <property type="entry name" value="DUF6172"/>
</dbReference>
<dbReference type="Proteomes" id="UP001139646">
    <property type="component" value="Unassembled WGS sequence"/>
</dbReference>
<gene>
    <name evidence="1" type="ORF">L3081_22585</name>
</gene>
<dbReference type="EMBL" id="JAKKSL010000005">
    <property type="protein sequence ID" value="MCI2285654.1"/>
    <property type="molecule type" value="Genomic_DNA"/>
</dbReference>
<proteinExistence type="predicted"/>
<keyword evidence="2" id="KW-1185">Reference proteome</keyword>
<sequence>MKKTFLLTHKKIKTPRLIDSIKHEVKKYLKRERNKPLPEGADFWDFDCKYGHNEETAAVVHVSALNKSIDDAVQHELESFYLEILAKPANRTVKPLEE</sequence>
<name>A0ABS9X612_9GAMM</name>
<evidence type="ECO:0000313" key="1">
    <source>
        <dbReference type="EMBL" id="MCI2285654.1"/>
    </source>
</evidence>
<protein>
    <submittedName>
        <fullName evidence="1">DUF6172 family protein</fullName>
    </submittedName>
</protein>
<accession>A0ABS9X612</accession>
<evidence type="ECO:0000313" key="2">
    <source>
        <dbReference type="Proteomes" id="UP001139646"/>
    </source>
</evidence>
<organism evidence="1 2">
    <name type="scientific">Colwellia maritima</name>
    <dbReference type="NCBI Taxonomy" id="2912588"/>
    <lineage>
        <taxon>Bacteria</taxon>
        <taxon>Pseudomonadati</taxon>
        <taxon>Pseudomonadota</taxon>
        <taxon>Gammaproteobacteria</taxon>
        <taxon>Alteromonadales</taxon>
        <taxon>Colwelliaceae</taxon>
        <taxon>Colwellia</taxon>
    </lineage>
</organism>